<gene>
    <name evidence="2" type="ORF">FH969_04970</name>
</gene>
<proteinExistence type="predicted"/>
<dbReference type="InterPro" id="IPR012347">
    <property type="entry name" value="Ferritin-like"/>
</dbReference>
<sequence>MTAVPPASLVPAAPTVGADGVVDALALLAAGELASFARLATDAAHAPELRTRIVLSRMAAGDLAPLDRIEQALAGLGTPAEEVDDRIWQFRELLAEYDTRTTPRDWWERLVRTYVGYGVVVDVQRLVADGLDGEAAELASESLADNGLADFVVATLGPVIQAEPQLGARLALWGRRVVGEALGIASRLITTRPSLAAVAGIAESGAGLSPEQHAAFMSRLTAGHARRMKRLELTA</sequence>
<evidence type="ECO:0000313" key="2">
    <source>
        <dbReference type="EMBL" id="TNU76012.1"/>
    </source>
</evidence>
<comment type="caution">
    <text evidence="2">The sequence shown here is derived from an EMBL/GenBank/DDBJ whole genome shotgun (WGS) entry which is preliminary data.</text>
</comment>
<feature type="domain" description="Ferritin-like" evidence="1">
    <location>
        <begin position="19"/>
        <end position="198"/>
    </location>
</feature>
<dbReference type="OrthoDB" id="3728083at2"/>
<reference evidence="2 3" key="1">
    <citation type="submission" date="2019-06" db="EMBL/GenBank/DDBJ databases">
        <title>Draft genome sequence of Miniimonas arenae KCTC 19750T isolated from sea sand.</title>
        <authorList>
            <person name="Park S.-J."/>
        </authorList>
    </citation>
    <scope>NUCLEOTIDE SEQUENCE [LARGE SCALE GENOMIC DNA]</scope>
    <source>
        <strain evidence="2 3">KCTC 19750</strain>
    </source>
</reference>
<accession>A0A5C5BDH1</accession>
<evidence type="ECO:0000259" key="1">
    <source>
        <dbReference type="Pfam" id="PF13794"/>
    </source>
</evidence>
<protein>
    <submittedName>
        <fullName evidence="2">Hydroxylase</fullName>
    </submittedName>
</protein>
<dbReference type="Proteomes" id="UP000313849">
    <property type="component" value="Unassembled WGS sequence"/>
</dbReference>
<name>A0A5C5BDH1_9MICO</name>
<dbReference type="EMBL" id="VENP01000012">
    <property type="protein sequence ID" value="TNU76012.1"/>
    <property type="molecule type" value="Genomic_DNA"/>
</dbReference>
<organism evidence="2 3">
    <name type="scientific">Miniimonas arenae</name>
    <dbReference type="NCBI Taxonomy" id="676201"/>
    <lineage>
        <taxon>Bacteria</taxon>
        <taxon>Bacillati</taxon>
        <taxon>Actinomycetota</taxon>
        <taxon>Actinomycetes</taxon>
        <taxon>Micrococcales</taxon>
        <taxon>Beutenbergiaceae</taxon>
        <taxon>Miniimonas</taxon>
    </lineage>
</organism>
<evidence type="ECO:0000313" key="3">
    <source>
        <dbReference type="Proteomes" id="UP000313849"/>
    </source>
</evidence>
<dbReference type="AlphaFoldDB" id="A0A5C5BDH1"/>
<keyword evidence="3" id="KW-1185">Reference proteome</keyword>
<dbReference type="InterPro" id="IPR059125">
    <property type="entry name" value="Ferritin_actino"/>
</dbReference>
<dbReference type="Gene3D" id="1.20.1260.10">
    <property type="match status" value="1"/>
</dbReference>
<dbReference type="RefSeq" id="WP_139986343.1">
    <property type="nucleotide sequence ID" value="NZ_VENP01000012.1"/>
</dbReference>
<dbReference type="Pfam" id="PF13794">
    <property type="entry name" value="MiaE_2"/>
    <property type="match status" value="1"/>
</dbReference>